<dbReference type="InterPro" id="IPR036866">
    <property type="entry name" value="RibonucZ/Hydroxyglut_hydro"/>
</dbReference>
<dbReference type="InterPro" id="IPR001279">
    <property type="entry name" value="Metallo-B-lactamas"/>
</dbReference>
<evidence type="ECO:0000313" key="4">
    <source>
        <dbReference type="EMBL" id="MDQ0427179.1"/>
    </source>
</evidence>
<name>A0ABU0GQC3_9BACL</name>
<feature type="domain" description="Metallo-beta-lactamase" evidence="3">
    <location>
        <begin position="65"/>
        <end position="265"/>
    </location>
</feature>
<evidence type="ECO:0000256" key="1">
    <source>
        <dbReference type="ARBA" id="ARBA00022801"/>
    </source>
</evidence>
<evidence type="ECO:0000256" key="2">
    <source>
        <dbReference type="SAM" id="SignalP"/>
    </source>
</evidence>
<dbReference type="PANTHER" id="PTHR43546">
    <property type="entry name" value="UPF0173 METAL-DEPENDENT HYDROLASE MJ1163-RELATED"/>
    <property type="match status" value="1"/>
</dbReference>
<dbReference type="Gene3D" id="3.60.15.10">
    <property type="entry name" value="Ribonuclease Z/Hydroxyacylglutathione hydrolase-like"/>
    <property type="match status" value="1"/>
</dbReference>
<dbReference type="Proteomes" id="UP001241988">
    <property type="component" value="Unassembled WGS sequence"/>
</dbReference>
<dbReference type="PANTHER" id="PTHR43546:SF9">
    <property type="entry name" value="L-ASCORBATE-6-PHOSPHATE LACTONASE ULAG-RELATED"/>
    <property type="match status" value="1"/>
</dbReference>
<comment type="caution">
    <text evidence="4">The sequence shown here is derived from an EMBL/GenBank/DDBJ whole genome shotgun (WGS) entry which is preliminary data.</text>
</comment>
<dbReference type="EMBL" id="JAUSWB010000001">
    <property type="protein sequence ID" value="MDQ0427179.1"/>
    <property type="molecule type" value="Genomic_DNA"/>
</dbReference>
<feature type="signal peptide" evidence="2">
    <location>
        <begin position="1"/>
        <end position="22"/>
    </location>
</feature>
<gene>
    <name evidence="4" type="ORF">QOZ98_000004</name>
</gene>
<sequence>MKKFKKTSMLTMNMLLASSILAACGTPQNTQPAEEQNASPQQEQDMVIQQIRNATVTVEYGGQKFLIDPMFSKKGEFDPFLPAERDDRNPIVELPMSVDEILEGVDAVIVTHTHEDHFDQAAKEQLPKDMKMIMQDEADAEMAKESGFTNIEVMEEEVGIDFNGVELTEVDGRHGHGETAKLMGNVMGLVFQHKDEKTVYLAGDTVWYEEVQQIIDTYKPEVIMLNGGENQFVEDGPVGPLIMGKEDVYEVYKAAPEAATIVSHMEAVNHWGLSREELQNFINEKGIESNVFVPDDGESYS</sequence>
<evidence type="ECO:0000313" key="5">
    <source>
        <dbReference type="Proteomes" id="UP001241988"/>
    </source>
</evidence>
<accession>A0ABU0GQC3</accession>
<reference evidence="4 5" key="1">
    <citation type="submission" date="2023-07" db="EMBL/GenBank/DDBJ databases">
        <title>Genomic Encyclopedia of Type Strains, Phase IV (KMG-IV): sequencing the most valuable type-strain genomes for metagenomic binning, comparative biology and taxonomic classification.</title>
        <authorList>
            <person name="Goeker M."/>
        </authorList>
    </citation>
    <scope>NUCLEOTIDE SEQUENCE [LARGE SCALE GENOMIC DNA]</scope>
    <source>
        <strain evidence="4 5">DSM 16419</strain>
    </source>
</reference>
<protein>
    <submittedName>
        <fullName evidence="4">L-ascorbate metabolism protein UlaG (Beta-lactamase superfamily)</fullName>
    </submittedName>
</protein>
<dbReference type="SUPFAM" id="SSF56281">
    <property type="entry name" value="Metallo-hydrolase/oxidoreductase"/>
    <property type="match status" value="1"/>
</dbReference>
<dbReference type="InterPro" id="IPR050114">
    <property type="entry name" value="UPF0173_UPF0282_UlaG_hydrolase"/>
</dbReference>
<dbReference type="PROSITE" id="PS51257">
    <property type="entry name" value="PROKAR_LIPOPROTEIN"/>
    <property type="match status" value="1"/>
</dbReference>
<keyword evidence="2" id="KW-0732">Signal</keyword>
<proteinExistence type="predicted"/>
<feature type="chain" id="PRO_5047218206" evidence="2">
    <location>
        <begin position="23"/>
        <end position="301"/>
    </location>
</feature>
<evidence type="ECO:0000259" key="3">
    <source>
        <dbReference type="Pfam" id="PF12706"/>
    </source>
</evidence>
<organism evidence="4 5">
    <name type="scientific">Planomicrobium stackebrandtii</name>
    <dbReference type="NCBI Taxonomy" id="253160"/>
    <lineage>
        <taxon>Bacteria</taxon>
        <taxon>Bacillati</taxon>
        <taxon>Bacillota</taxon>
        <taxon>Bacilli</taxon>
        <taxon>Bacillales</taxon>
        <taxon>Caryophanaceae</taxon>
        <taxon>Planomicrobium</taxon>
    </lineage>
</organism>
<dbReference type="Pfam" id="PF12706">
    <property type="entry name" value="Lactamase_B_2"/>
    <property type="match status" value="1"/>
</dbReference>
<keyword evidence="5" id="KW-1185">Reference proteome</keyword>
<keyword evidence="1" id="KW-0378">Hydrolase</keyword>